<accession>A0A8T3YLZ0</accession>
<evidence type="ECO:0000256" key="1">
    <source>
        <dbReference type="SAM" id="Phobius"/>
    </source>
</evidence>
<organism evidence="2 3">
    <name type="scientific">Candidatus Iainarchaeum sp</name>
    <dbReference type="NCBI Taxonomy" id="3101447"/>
    <lineage>
        <taxon>Archaea</taxon>
        <taxon>Candidatus Iainarchaeota</taxon>
        <taxon>Candidatus Iainarchaeia</taxon>
        <taxon>Candidatus Iainarchaeales</taxon>
        <taxon>Candidatus Iainarchaeaceae</taxon>
        <taxon>Candidatus Iainarchaeum</taxon>
    </lineage>
</organism>
<proteinExistence type="predicted"/>
<dbReference type="Proteomes" id="UP000732298">
    <property type="component" value="Unassembled WGS sequence"/>
</dbReference>
<feature type="transmembrane region" description="Helical" evidence="1">
    <location>
        <begin position="6"/>
        <end position="28"/>
    </location>
</feature>
<gene>
    <name evidence="2" type="ORF">HY544_04825</name>
</gene>
<name>A0A8T3YLZ0_9ARCH</name>
<dbReference type="EMBL" id="JACQPB010000042">
    <property type="protein sequence ID" value="MBI4210802.1"/>
    <property type="molecule type" value="Genomic_DNA"/>
</dbReference>
<comment type="caution">
    <text evidence="2">The sequence shown here is derived from an EMBL/GenBank/DDBJ whole genome shotgun (WGS) entry which is preliminary data.</text>
</comment>
<reference evidence="2" key="1">
    <citation type="submission" date="2020-07" db="EMBL/GenBank/DDBJ databases">
        <title>Huge and variable diversity of episymbiotic CPR bacteria and DPANN archaea in groundwater ecosystems.</title>
        <authorList>
            <person name="He C.Y."/>
            <person name="Keren R."/>
            <person name="Whittaker M."/>
            <person name="Farag I.F."/>
            <person name="Doudna J."/>
            <person name="Cate J.H.D."/>
            <person name="Banfield J.F."/>
        </authorList>
    </citation>
    <scope>NUCLEOTIDE SEQUENCE</scope>
    <source>
        <strain evidence="2">NC_groundwater_1296_Ag_S-0.2um_52_80</strain>
    </source>
</reference>
<evidence type="ECO:0000313" key="3">
    <source>
        <dbReference type="Proteomes" id="UP000732298"/>
    </source>
</evidence>
<keyword evidence="1" id="KW-1133">Transmembrane helix</keyword>
<keyword evidence="1" id="KW-0812">Transmembrane</keyword>
<feature type="transmembrane region" description="Helical" evidence="1">
    <location>
        <begin position="40"/>
        <end position="58"/>
    </location>
</feature>
<sequence length="62" mass="6738">MGYFGLAVKGLWCGAIFTFIAVFLDSVFPGRLAEMALSDLGVLVILILLVFEMLLGYAEPPK</sequence>
<evidence type="ECO:0000313" key="2">
    <source>
        <dbReference type="EMBL" id="MBI4210802.1"/>
    </source>
</evidence>
<protein>
    <submittedName>
        <fullName evidence="2">Uncharacterized protein</fullName>
    </submittedName>
</protein>
<dbReference type="AlphaFoldDB" id="A0A8T3YLZ0"/>
<keyword evidence="1" id="KW-0472">Membrane</keyword>